<dbReference type="AlphaFoldDB" id="M5FTT5"/>
<dbReference type="GO" id="GO:0005737">
    <property type="term" value="C:cytoplasm"/>
    <property type="evidence" value="ECO:0007669"/>
    <property type="project" value="TreeGrafter"/>
</dbReference>
<gene>
    <name evidence="3" type="ORF">DACRYDRAFT_118180</name>
</gene>
<evidence type="ECO:0000313" key="3">
    <source>
        <dbReference type="EMBL" id="EJT98859.1"/>
    </source>
</evidence>
<dbReference type="RefSeq" id="XP_040625757.1">
    <property type="nucleotide sequence ID" value="XM_040770539.1"/>
</dbReference>
<dbReference type="GO" id="GO:0019888">
    <property type="term" value="F:protein phosphatase regulator activity"/>
    <property type="evidence" value="ECO:0007669"/>
    <property type="project" value="InterPro"/>
</dbReference>
<name>M5FTT5_DACPD</name>
<feature type="compositionally biased region" description="Pro residues" evidence="2">
    <location>
        <begin position="360"/>
        <end position="370"/>
    </location>
</feature>
<feature type="region of interest" description="Disordered" evidence="2">
    <location>
        <begin position="1"/>
        <end position="51"/>
    </location>
</feature>
<protein>
    <recommendedName>
        <fullName evidence="5">PPP4R2-domain-containing protein</fullName>
    </recommendedName>
</protein>
<feature type="region of interest" description="Disordered" evidence="2">
    <location>
        <begin position="249"/>
        <end position="384"/>
    </location>
</feature>
<sequence>MADIDEQVTKAINGDLAHSSSDTLTREPSKPVGPQMSEVATPASKPAAPPTLSEDELAILAKLADSASPEGLPSWEEELQPMLFRRLVHNVYRFVYDQPTNAANRTDIPKTTFGLVFRGFAPRGPPSPRNTTVRLPVLLEGEALQKEVDKLRSMLEEFDEGPPFTIQRLAELLLHPFHEHHLVGKYLRAVQRVLSVASSFDPQVYAPLTNDSQPVASSSTAAATPSTPFQLASTPLYSPIPFLRGRELPVRSPRKNSSPPLSPLDIVPRRSPNTSPRGSPRMPARRGGPRVATSAMSMAAQTRKRANSLSSSSSPAVLSPTIPSPSDSKHSLPEAFTLSLPTPELTPSGPGSGSQKHSLTPPPISPPMGPSPTRVDELDNPESHKLLLAEPVALSSVTTGRVKVRSPELKLAEMAAILDVIHAAKGSARSTSEDQPVTGLGLSLGERFVPSSVEEEKPMEETQDVNEGNEGTGSNGSGEAEEGEVERMVSEEREMEVEDLPADEDGWEVVQMPEKDEEMKDDC</sequence>
<reference evidence="3 4" key="1">
    <citation type="journal article" date="2012" name="Science">
        <title>The Paleozoic origin of enzymatic lignin decomposition reconstructed from 31 fungal genomes.</title>
        <authorList>
            <person name="Floudas D."/>
            <person name="Binder M."/>
            <person name="Riley R."/>
            <person name="Barry K."/>
            <person name="Blanchette R.A."/>
            <person name="Henrissat B."/>
            <person name="Martinez A.T."/>
            <person name="Otillar R."/>
            <person name="Spatafora J.W."/>
            <person name="Yadav J.S."/>
            <person name="Aerts A."/>
            <person name="Benoit I."/>
            <person name="Boyd A."/>
            <person name="Carlson A."/>
            <person name="Copeland A."/>
            <person name="Coutinho P.M."/>
            <person name="de Vries R.P."/>
            <person name="Ferreira P."/>
            <person name="Findley K."/>
            <person name="Foster B."/>
            <person name="Gaskell J."/>
            <person name="Glotzer D."/>
            <person name="Gorecki P."/>
            <person name="Heitman J."/>
            <person name="Hesse C."/>
            <person name="Hori C."/>
            <person name="Igarashi K."/>
            <person name="Jurgens J.A."/>
            <person name="Kallen N."/>
            <person name="Kersten P."/>
            <person name="Kohler A."/>
            <person name="Kuees U."/>
            <person name="Kumar T.K.A."/>
            <person name="Kuo A."/>
            <person name="LaButti K."/>
            <person name="Larrondo L.F."/>
            <person name="Lindquist E."/>
            <person name="Ling A."/>
            <person name="Lombard V."/>
            <person name="Lucas S."/>
            <person name="Lundell T."/>
            <person name="Martin R."/>
            <person name="McLaughlin D.J."/>
            <person name="Morgenstern I."/>
            <person name="Morin E."/>
            <person name="Murat C."/>
            <person name="Nagy L.G."/>
            <person name="Nolan M."/>
            <person name="Ohm R.A."/>
            <person name="Patyshakuliyeva A."/>
            <person name="Rokas A."/>
            <person name="Ruiz-Duenas F.J."/>
            <person name="Sabat G."/>
            <person name="Salamov A."/>
            <person name="Samejima M."/>
            <person name="Schmutz J."/>
            <person name="Slot J.C."/>
            <person name="St John F."/>
            <person name="Stenlid J."/>
            <person name="Sun H."/>
            <person name="Sun S."/>
            <person name="Syed K."/>
            <person name="Tsang A."/>
            <person name="Wiebenga A."/>
            <person name="Young D."/>
            <person name="Pisabarro A."/>
            <person name="Eastwood D.C."/>
            <person name="Martin F."/>
            <person name="Cullen D."/>
            <person name="Grigoriev I.V."/>
            <person name="Hibbett D.S."/>
        </authorList>
    </citation>
    <scope>NUCLEOTIDE SEQUENCE [LARGE SCALE GENOMIC DNA]</scope>
    <source>
        <strain evidence="3 4">DJM-731 SS1</strain>
    </source>
</reference>
<feature type="region of interest" description="Disordered" evidence="2">
    <location>
        <begin position="426"/>
        <end position="523"/>
    </location>
</feature>
<comment type="similarity">
    <text evidence="1">Belongs to the PPP4R2 family.</text>
</comment>
<organism evidence="3 4">
    <name type="scientific">Dacryopinax primogenitus (strain DJM 731)</name>
    <name type="common">Brown rot fungus</name>
    <dbReference type="NCBI Taxonomy" id="1858805"/>
    <lineage>
        <taxon>Eukaryota</taxon>
        <taxon>Fungi</taxon>
        <taxon>Dikarya</taxon>
        <taxon>Basidiomycota</taxon>
        <taxon>Agaricomycotina</taxon>
        <taxon>Dacrymycetes</taxon>
        <taxon>Dacrymycetales</taxon>
        <taxon>Dacrymycetaceae</taxon>
        <taxon>Dacryopinax</taxon>
    </lineage>
</organism>
<evidence type="ECO:0000313" key="4">
    <source>
        <dbReference type="Proteomes" id="UP000030653"/>
    </source>
</evidence>
<dbReference type="STRING" id="1858805.M5FTT5"/>
<feature type="compositionally biased region" description="Basic and acidic residues" evidence="2">
    <location>
        <begin position="374"/>
        <end position="384"/>
    </location>
</feature>
<dbReference type="GO" id="GO:0005634">
    <property type="term" value="C:nucleus"/>
    <property type="evidence" value="ECO:0007669"/>
    <property type="project" value="TreeGrafter"/>
</dbReference>
<evidence type="ECO:0000256" key="2">
    <source>
        <dbReference type="SAM" id="MobiDB-lite"/>
    </source>
</evidence>
<evidence type="ECO:0000256" key="1">
    <source>
        <dbReference type="ARBA" id="ARBA00009207"/>
    </source>
</evidence>
<accession>M5FTT5</accession>
<dbReference type="GO" id="GO:0030289">
    <property type="term" value="C:protein phosphatase 4 complex"/>
    <property type="evidence" value="ECO:0007669"/>
    <property type="project" value="InterPro"/>
</dbReference>
<keyword evidence="4" id="KW-1185">Reference proteome</keyword>
<evidence type="ECO:0008006" key="5">
    <source>
        <dbReference type="Google" id="ProtNLM"/>
    </source>
</evidence>
<feature type="compositionally biased region" description="Acidic residues" evidence="2">
    <location>
        <begin position="493"/>
        <end position="507"/>
    </location>
</feature>
<dbReference type="HOGENOM" id="CLU_520760_0_0_1"/>
<dbReference type="Pfam" id="PF09184">
    <property type="entry name" value="PPP4R2"/>
    <property type="match status" value="1"/>
</dbReference>
<dbReference type="Proteomes" id="UP000030653">
    <property type="component" value="Unassembled WGS sequence"/>
</dbReference>
<feature type="compositionally biased region" description="Low complexity" evidence="2">
    <location>
        <begin position="308"/>
        <end position="320"/>
    </location>
</feature>
<dbReference type="GeneID" id="63685601"/>
<dbReference type="OrthoDB" id="341898at2759"/>
<dbReference type="PANTHER" id="PTHR16487">
    <property type="entry name" value="PPP4R2-RELATED PROTEIN"/>
    <property type="match status" value="1"/>
</dbReference>
<dbReference type="PANTHER" id="PTHR16487:SF0">
    <property type="entry name" value="PROTEIN PHOSPHATASE 4 REGULATORY SUBUNIT 2-RELATED"/>
    <property type="match status" value="1"/>
</dbReference>
<dbReference type="EMBL" id="JH795871">
    <property type="protein sequence ID" value="EJT98859.1"/>
    <property type="molecule type" value="Genomic_DNA"/>
</dbReference>
<dbReference type="InterPro" id="IPR015267">
    <property type="entry name" value="PPP4R2"/>
</dbReference>
<proteinExistence type="inferred from homology"/>
<feature type="compositionally biased region" description="Basic and acidic residues" evidence="2">
    <location>
        <begin position="513"/>
        <end position="523"/>
    </location>
</feature>